<dbReference type="GO" id="GO:0005886">
    <property type="term" value="C:plasma membrane"/>
    <property type="evidence" value="ECO:0007669"/>
    <property type="project" value="UniProtKB-SubCell"/>
</dbReference>
<dbReference type="OrthoDB" id="2574663at2"/>
<comment type="caution">
    <text evidence="9">The sequence shown here is derived from an EMBL/GenBank/DDBJ whole genome shotgun (WGS) entry which is preliminary data.</text>
</comment>
<dbReference type="EMBL" id="RXHU01000082">
    <property type="protein sequence ID" value="RTE05429.1"/>
    <property type="molecule type" value="Genomic_DNA"/>
</dbReference>
<evidence type="ECO:0000313" key="9">
    <source>
        <dbReference type="EMBL" id="RTE05429.1"/>
    </source>
</evidence>
<dbReference type="SUPFAM" id="SSF161098">
    <property type="entry name" value="MetI-like"/>
    <property type="match status" value="1"/>
</dbReference>
<reference evidence="9 10" key="1">
    <citation type="submission" date="2018-12" db="EMBL/GenBank/DDBJ databases">
        <title>Bacillus ochoae sp. nov., Paenibacillus whitsoniae sp. nov., Paenibacillus spiritus sp. nov. Isolated from the Mars Exploration Rover during spacecraft assembly.</title>
        <authorList>
            <person name="Seuylemezian A."/>
            <person name="Vaishampayan P."/>
        </authorList>
    </citation>
    <scope>NUCLEOTIDE SEQUENCE [LARGE SCALE GENOMIC DNA]</scope>
    <source>
        <strain evidence="9 10">MER 54</strain>
    </source>
</reference>
<evidence type="ECO:0000259" key="8">
    <source>
        <dbReference type="PROSITE" id="PS50928"/>
    </source>
</evidence>
<evidence type="ECO:0000256" key="1">
    <source>
        <dbReference type="ARBA" id="ARBA00004651"/>
    </source>
</evidence>
<feature type="transmembrane region" description="Helical" evidence="7">
    <location>
        <begin position="143"/>
        <end position="163"/>
    </location>
</feature>
<dbReference type="Proteomes" id="UP000276128">
    <property type="component" value="Unassembled WGS sequence"/>
</dbReference>
<evidence type="ECO:0000256" key="2">
    <source>
        <dbReference type="ARBA" id="ARBA00022448"/>
    </source>
</evidence>
<evidence type="ECO:0000256" key="4">
    <source>
        <dbReference type="ARBA" id="ARBA00022692"/>
    </source>
</evidence>
<keyword evidence="10" id="KW-1185">Reference proteome</keyword>
<feature type="transmembrane region" description="Helical" evidence="7">
    <location>
        <begin position="184"/>
        <end position="209"/>
    </location>
</feature>
<dbReference type="Gene3D" id="1.10.3720.10">
    <property type="entry name" value="MetI-like"/>
    <property type="match status" value="1"/>
</dbReference>
<dbReference type="PANTHER" id="PTHR43744:SF9">
    <property type="entry name" value="POLYGALACTURONAN_RHAMNOGALACTURONAN TRANSPORT SYSTEM PERMEASE PROTEIN YTCP"/>
    <property type="match status" value="1"/>
</dbReference>
<evidence type="ECO:0000256" key="5">
    <source>
        <dbReference type="ARBA" id="ARBA00022989"/>
    </source>
</evidence>
<proteinExistence type="inferred from homology"/>
<name>A0A3S0ALE6_9BACL</name>
<feature type="transmembrane region" description="Helical" evidence="7">
    <location>
        <begin position="12"/>
        <end position="37"/>
    </location>
</feature>
<evidence type="ECO:0000256" key="7">
    <source>
        <dbReference type="RuleBase" id="RU363032"/>
    </source>
</evidence>
<keyword evidence="5 7" id="KW-1133">Transmembrane helix</keyword>
<keyword evidence="3" id="KW-1003">Cell membrane</keyword>
<dbReference type="RefSeq" id="WP_126143901.1">
    <property type="nucleotide sequence ID" value="NZ_RXHU01000082.1"/>
</dbReference>
<keyword evidence="4 7" id="KW-0812">Transmembrane</keyword>
<comment type="subcellular location">
    <subcellularLocation>
        <location evidence="1 7">Cell membrane</location>
        <topology evidence="1 7">Multi-pass membrane protein</topology>
    </subcellularLocation>
</comment>
<protein>
    <submittedName>
        <fullName evidence="9">Carbohydrate ABC transporter permease</fullName>
    </submittedName>
</protein>
<comment type="similarity">
    <text evidence="7">Belongs to the binding-protein-dependent transport system permease family.</text>
</comment>
<evidence type="ECO:0000256" key="6">
    <source>
        <dbReference type="ARBA" id="ARBA00023136"/>
    </source>
</evidence>
<feature type="domain" description="ABC transmembrane type-1" evidence="8">
    <location>
        <begin position="76"/>
        <end position="274"/>
    </location>
</feature>
<accession>A0A3S0ALE6</accession>
<dbReference type="PROSITE" id="PS50928">
    <property type="entry name" value="ABC_TM1"/>
    <property type="match status" value="1"/>
</dbReference>
<dbReference type="PANTHER" id="PTHR43744">
    <property type="entry name" value="ABC TRANSPORTER PERMEASE PROTEIN MG189-RELATED-RELATED"/>
    <property type="match status" value="1"/>
</dbReference>
<organism evidence="9 10">
    <name type="scientific">Paenibacillus whitsoniae</name>
    <dbReference type="NCBI Taxonomy" id="2496558"/>
    <lineage>
        <taxon>Bacteria</taxon>
        <taxon>Bacillati</taxon>
        <taxon>Bacillota</taxon>
        <taxon>Bacilli</taxon>
        <taxon>Bacillales</taxon>
        <taxon>Paenibacillaceae</taxon>
        <taxon>Paenibacillus</taxon>
    </lineage>
</organism>
<gene>
    <name evidence="9" type="ORF">EJQ19_24660</name>
</gene>
<feature type="transmembrane region" description="Helical" evidence="7">
    <location>
        <begin position="76"/>
        <end position="100"/>
    </location>
</feature>
<keyword evidence="2 7" id="KW-0813">Transport</keyword>
<dbReference type="GO" id="GO:0055085">
    <property type="term" value="P:transmembrane transport"/>
    <property type="evidence" value="ECO:0007669"/>
    <property type="project" value="InterPro"/>
</dbReference>
<keyword evidence="6 7" id="KW-0472">Membrane</keyword>
<dbReference type="Pfam" id="PF00528">
    <property type="entry name" value="BPD_transp_1"/>
    <property type="match status" value="1"/>
</dbReference>
<sequence>MKSTAAMRKLSFFDIVIYGVIAVILLAVLLPCLYVLFSSFSTKQEMLSRGVFLFPKTWTLNAYGYLFSNHNFLTSYWNAIIITVGGTALSISATTLMAYALSRTWLKGRKTLNLMVLITMLFSGGIIPTYLLTSNLGLLNSYWSLFLNNLILPFNLIVMRSFFQNTPKELEEAARIDGCGEWKLFLRVMLPLSMTSIATFTVFYAVFYWNSYFQAILFISDSQLMPLQVFLRQIVLESGNSLESVANGYEFGPPVKMAVVAMASLPMIVMYPFFQKYFDKGMLVGSVKG</sequence>
<dbReference type="InterPro" id="IPR035906">
    <property type="entry name" value="MetI-like_sf"/>
</dbReference>
<dbReference type="CDD" id="cd06261">
    <property type="entry name" value="TM_PBP2"/>
    <property type="match status" value="1"/>
</dbReference>
<feature type="transmembrane region" description="Helical" evidence="7">
    <location>
        <begin position="257"/>
        <end position="274"/>
    </location>
</feature>
<dbReference type="AlphaFoldDB" id="A0A3S0ALE6"/>
<dbReference type="InterPro" id="IPR000515">
    <property type="entry name" value="MetI-like"/>
</dbReference>
<evidence type="ECO:0000256" key="3">
    <source>
        <dbReference type="ARBA" id="ARBA00022475"/>
    </source>
</evidence>
<feature type="transmembrane region" description="Helical" evidence="7">
    <location>
        <begin position="112"/>
        <end position="131"/>
    </location>
</feature>
<evidence type="ECO:0000313" key="10">
    <source>
        <dbReference type="Proteomes" id="UP000276128"/>
    </source>
</evidence>